<sequence>MQFPEMKSALRCFHSPKLLLLLLKATHSFSREFPQCFRQIHSVQPRLCSEPDSSHPPKTQNPPYVWPIYDPVIAGLVTKMTAEGSEEAREAEPVPVPESSVGDDLQRERVYGKLRSQSSGDLEKPHMKKKGSLGAGDITGNKKKGKGNRVSCVCADCGHKDGQWWWTRRSCESVGTMKRFSEGDSGNGPVVEPQKPEQVQPKRLRDVNKGICQLNRRIPLSQIWNKCKILQPLVTKKSVRSGPFGNEVARVLGGGLVPGSLVVVGGAPGVGKSTMLLQMAAAIAEGCDVGERAPVVYVSGEETVEQIGNTTDRMEIGTEELFLYSSTDVEVPVFMPIFLVTDLSHIFLYTTTYYA</sequence>
<gene>
    <name evidence="1" type="ORF">Patl1_34029</name>
</gene>
<comment type="caution">
    <text evidence="1">The sequence shown here is derived from an EMBL/GenBank/DDBJ whole genome shotgun (WGS) entry which is preliminary data.</text>
</comment>
<evidence type="ECO:0000313" key="2">
    <source>
        <dbReference type="Proteomes" id="UP001164250"/>
    </source>
</evidence>
<keyword evidence="2" id="KW-1185">Reference proteome</keyword>
<organism evidence="1 2">
    <name type="scientific">Pistacia atlantica</name>
    <dbReference type="NCBI Taxonomy" id="434234"/>
    <lineage>
        <taxon>Eukaryota</taxon>
        <taxon>Viridiplantae</taxon>
        <taxon>Streptophyta</taxon>
        <taxon>Embryophyta</taxon>
        <taxon>Tracheophyta</taxon>
        <taxon>Spermatophyta</taxon>
        <taxon>Magnoliopsida</taxon>
        <taxon>eudicotyledons</taxon>
        <taxon>Gunneridae</taxon>
        <taxon>Pentapetalae</taxon>
        <taxon>rosids</taxon>
        <taxon>malvids</taxon>
        <taxon>Sapindales</taxon>
        <taxon>Anacardiaceae</taxon>
        <taxon>Pistacia</taxon>
    </lineage>
</organism>
<reference evidence="2" key="1">
    <citation type="journal article" date="2023" name="G3 (Bethesda)">
        <title>Genome assembly and association tests identify interacting loci associated with vigor, precocity, and sex in interspecific pistachio rootstocks.</title>
        <authorList>
            <person name="Palmer W."/>
            <person name="Jacygrad E."/>
            <person name="Sagayaradj S."/>
            <person name="Cavanaugh K."/>
            <person name="Han R."/>
            <person name="Bertier L."/>
            <person name="Beede B."/>
            <person name="Kafkas S."/>
            <person name="Golino D."/>
            <person name="Preece J."/>
            <person name="Michelmore R."/>
        </authorList>
    </citation>
    <scope>NUCLEOTIDE SEQUENCE [LARGE SCALE GENOMIC DNA]</scope>
</reference>
<protein>
    <submittedName>
        <fullName evidence="1">Uncharacterized protein</fullName>
    </submittedName>
</protein>
<dbReference type="EMBL" id="CM047910">
    <property type="protein sequence ID" value="KAJ0075026.1"/>
    <property type="molecule type" value="Genomic_DNA"/>
</dbReference>
<evidence type="ECO:0000313" key="1">
    <source>
        <dbReference type="EMBL" id="KAJ0075026.1"/>
    </source>
</evidence>
<dbReference type="Proteomes" id="UP001164250">
    <property type="component" value="Chromosome 15"/>
</dbReference>
<proteinExistence type="predicted"/>
<accession>A0ACC0ZPN8</accession>
<name>A0ACC0ZPN8_9ROSI</name>